<dbReference type="NCBIfam" id="TIGR01007">
    <property type="entry name" value="eps_fam"/>
    <property type="match status" value="1"/>
</dbReference>
<dbReference type="PANTHER" id="PTHR32309:SF13">
    <property type="entry name" value="FERRIC ENTEROBACTIN TRANSPORT PROTEIN FEPE"/>
    <property type="match status" value="1"/>
</dbReference>
<keyword evidence="6" id="KW-0997">Cell inner membrane</keyword>
<dbReference type="Pfam" id="PF02706">
    <property type="entry name" value="Wzz"/>
    <property type="match status" value="1"/>
</dbReference>
<evidence type="ECO:0000256" key="5">
    <source>
        <dbReference type="ARBA" id="ARBA00022475"/>
    </source>
</evidence>
<dbReference type="EMBL" id="FNZQ01000001">
    <property type="protein sequence ID" value="SEK39192.1"/>
    <property type="molecule type" value="Genomic_DNA"/>
</dbReference>
<evidence type="ECO:0000313" key="21">
    <source>
        <dbReference type="Proteomes" id="UP000199283"/>
    </source>
</evidence>
<keyword evidence="14" id="KW-0829">Tyrosine-protein kinase</keyword>
<sequence>MTAQTPISTATLPSRDDEVDLVSILKLLWRGRWWIVGATTISLSLGAIYAFWIAVPVYTASSTVALDSREGNVIEFESVVSGLSSDISTINTEIEVMRSRDLIGKLVRDLNLTADPEFNRALRPPTFSLRDWLADLAGAGSERSPAIATDQQILDRAINAVLAATSVTNLRNSLVFQVTARTENAVKSAQIANLLAEIYIRDQIEVKFDATAQATLWLGQRVADLGLELQVAQSDLQAFTASADLVTPAEVAGLNRQISDIRSRLASTRAQIDTDVGRADMLADALAAEDWPRLASLTGDRILDRLLALPDDDSKATALRARGEQLANIATRSERRGTAQIAALTTSLAELEAQINAQSEGLVEFQGLERKVEQARVLFEYFQNRLRETTVQQGIQQADARLLSRAVVPGEPSEPRRPVILALAAMLGLMAGAGGVLLREVRNTGVQSANDLEALTGIVVMGQLPMIGTKSSREMIEYLSQKPNSRLAESFRNLRTSVMLSNLDRPPQIIMSTSSLPNEGKTTQSLALAQNFAGMGKSILLIECDIRRRIFGSELGFRDEIGLLSVLSGEVMLADAVQRDPQLGAVDVLVGDSGTSNPVDIFSSDTFRAFLTDARTVYDIIIIDTPPVLAVPDSRVIAQHADAILYAVKWNSTPRTAVREGMRLLETVNARISGLVLTQVDVKRMERSGYGAYGQYDKGYYSD</sequence>
<keyword evidence="10" id="KW-0418">Kinase</keyword>
<comment type="similarity">
    <text evidence="2">Belongs to the CpsD/CapB family.</text>
</comment>
<evidence type="ECO:0000259" key="18">
    <source>
        <dbReference type="Pfam" id="PF13614"/>
    </source>
</evidence>
<comment type="catalytic activity">
    <reaction evidence="15">
        <text>L-tyrosyl-[protein] + ATP = O-phospho-L-tyrosyl-[protein] + ADP + H(+)</text>
        <dbReference type="Rhea" id="RHEA:10596"/>
        <dbReference type="Rhea" id="RHEA-COMP:10136"/>
        <dbReference type="Rhea" id="RHEA-COMP:20101"/>
        <dbReference type="ChEBI" id="CHEBI:15378"/>
        <dbReference type="ChEBI" id="CHEBI:30616"/>
        <dbReference type="ChEBI" id="CHEBI:46858"/>
        <dbReference type="ChEBI" id="CHEBI:61978"/>
        <dbReference type="ChEBI" id="CHEBI:456216"/>
        <dbReference type="EC" id="2.7.10.2"/>
    </reaction>
</comment>
<accession>A0A1H7GQB4</accession>
<evidence type="ECO:0000256" key="4">
    <source>
        <dbReference type="ARBA" id="ARBA00011903"/>
    </source>
</evidence>
<feature type="domain" description="Polysaccharide chain length determinant N-terminal" evidence="17">
    <location>
        <begin position="17"/>
        <end position="110"/>
    </location>
</feature>
<dbReference type="GO" id="GO:0005524">
    <property type="term" value="F:ATP binding"/>
    <property type="evidence" value="ECO:0007669"/>
    <property type="project" value="UniProtKB-KW"/>
</dbReference>
<dbReference type="InterPro" id="IPR005702">
    <property type="entry name" value="Wzc-like_C"/>
</dbReference>
<organism evidence="20 21">
    <name type="scientific">Jannaschia helgolandensis</name>
    <dbReference type="NCBI Taxonomy" id="188906"/>
    <lineage>
        <taxon>Bacteria</taxon>
        <taxon>Pseudomonadati</taxon>
        <taxon>Pseudomonadota</taxon>
        <taxon>Alphaproteobacteria</taxon>
        <taxon>Rhodobacterales</taxon>
        <taxon>Roseobacteraceae</taxon>
        <taxon>Jannaschia</taxon>
    </lineage>
</organism>
<dbReference type="GO" id="GO:0004715">
    <property type="term" value="F:non-membrane spanning protein tyrosine kinase activity"/>
    <property type="evidence" value="ECO:0007669"/>
    <property type="project" value="UniProtKB-EC"/>
</dbReference>
<protein>
    <recommendedName>
        <fullName evidence="4">non-specific protein-tyrosine kinase</fullName>
        <ecNumber evidence="4">2.7.10.2</ecNumber>
    </recommendedName>
</protein>
<proteinExistence type="inferred from homology"/>
<keyword evidence="7" id="KW-0808">Transferase</keyword>
<keyword evidence="13 16" id="KW-0472">Membrane</keyword>
<evidence type="ECO:0000256" key="1">
    <source>
        <dbReference type="ARBA" id="ARBA00004429"/>
    </source>
</evidence>
<comment type="similarity">
    <text evidence="3">Belongs to the etk/wzc family.</text>
</comment>
<dbReference type="Proteomes" id="UP000199283">
    <property type="component" value="Unassembled WGS sequence"/>
</dbReference>
<dbReference type="InterPro" id="IPR025669">
    <property type="entry name" value="AAA_dom"/>
</dbReference>
<feature type="transmembrane region" description="Helical" evidence="16">
    <location>
        <begin position="33"/>
        <end position="55"/>
    </location>
</feature>
<keyword evidence="11" id="KW-0067">ATP-binding</keyword>
<evidence type="ECO:0000256" key="10">
    <source>
        <dbReference type="ARBA" id="ARBA00022777"/>
    </source>
</evidence>
<reference evidence="20 21" key="1">
    <citation type="submission" date="2016-10" db="EMBL/GenBank/DDBJ databases">
        <authorList>
            <person name="de Groot N.N."/>
        </authorList>
    </citation>
    <scope>NUCLEOTIDE SEQUENCE [LARGE SCALE GENOMIC DNA]</scope>
    <source>
        <strain evidence="20 21">DSM 14858</strain>
    </source>
</reference>
<evidence type="ECO:0000313" key="20">
    <source>
        <dbReference type="EMBL" id="SEK39192.1"/>
    </source>
</evidence>
<dbReference type="InterPro" id="IPR027417">
    <property type="entry name" value="P-loop_NTPase"/>
</dbReference>
<dbReference type="CDD" id="cd05387">
    <property type="entry name" value="BY-kinase"/>
    <property type="match status" value="1"/>
</dbReference>
<evidence type="ECO:0000256" key="8">
    <source>
        <dbReference type="ARBA" id="ARBA00022692"/>
    </source>
</evidence>
<keyword evidence="21" id="KW-1185">Reference proteome</keyword>
<dbReference type="AlphaFoldDB" id="A0A1H7GQB4"/>
<dbReference type="STRING" id="188906.SAMN04488526_0458"/>
<feature type="domain" description="AAA" evidence="18">
    <location>
        <begin position="520"/>
        <end position="650"/>
    </location>
</feature>
<dbReference type="SUPFAM" id="SSF52540">
    <property type="entry name" value="P-loop containing nucleoside triphosphate hydrolases"/>
    <property type="match status" value="1"/>
</dbReference>
<evidence type="ECO:0000256" key="11">
    <source>
        <dbReference type="ARBA" id="ARBA00022840"/>
    </source>
</evidence>
<evidence type="ECO:0000256" key="15">
    <source>
        <dbReference type="ARBA" id="ARBA00051245"/>
    </source>
</evidence>
<evidence type="ECO:0000256" key="14">
    <source>
        <dbReference type="ARBA" id="ARBA00023137"/>
    </source>
</evidence>
<comment type="subcellular location">
    <subcellularLocation>
        <location evidence="1">Cell inner membrane</location>
        <topology evidence="1">Multi-pass membrane protein</topology>
    </subcellularLocation>
</comment>
<feature type="domain" description="Tyrosine-protein kinase G-rich" evidence="19">
    <location>
        <begin position="368"/>
        <end position="440"/>
    </location>
</feature>
<dbReference type="Pfam" id="PF13807">
    <property type="entry name" value="GNVR"/>
    <property type="match status" value="1"/>
</dbReference>
<keyword evidence="12 16" id="KW-1133">Transmembrane helix</keyword>
<dbReference type="InterPro" id="IPR032807">
    <property type="entry name" value="GNVR"/>
</dbReference>
<gene>
    <name evidence="20" type="ORF">SAMN04488526_0458</name>
</gene>
<dbReference type="PANTHER" id="PTHR32309">
    <property type="entry name" value="TYROSINE-PROTEIN KINASE"/>
    <property type="match status" value="1"/>
</dbReference>
<dbReference type="InterPro" id="IPR050445">
    <property type="entry name" value="Bact_polysacc_biosynth/exp"/>
</dbReference>
<dbReference type="GO" id="GO:0005886">
    <property type="term" value="C:plasma membrane"/>
    <property type="evidence" value="ECO:0007669"/>
    <property type="project" value="UniProtKB-SubCell"/>
</dbReference>
<evidence type="ECO:0000259" key="19">
    <source>
        <dbReference type="Pfam" id="PF13807"/>
    </source>
</evidence>
<evidence type="ECO:0000256" key="3">
    <source>
        <dbReference type="ARBA" id="ARBA00008883"/>
    </source>
</evidence>
<name>A0A1H7GQB4_9RHOB</name>
<evidence type="ECO:0000256" key="7">
    <source>
        <dbReference type="ARBA" id="ARBA00022679"/>
    </source>
</evidence>
<keyword evidence="9" id="KW-0547">Nucleotide-binding</keyword>
<evidence type="ECO:0000256" key="16">
    <source>
        <dbReference type="SAM" id="Phobius"/>
    </source>
</evidence>
<evidence type="ECO:0000256" key="12">
    <source>
        <dbReference type="ARBA" id="ARBA00022989"/>
    </source>
</evidence>
<evidence type="ECO:0000256" key="9">
    <source>
        <dbReference type="ARBA" id="ARBA00022741"/>
    </source>
</evidence>
<evidence type="ECO:0000256" key="13">
    <source>
        <dbReference type="ARBA" id="ARBA00023136"/>
    </source>
</evidence>
<dbReference type="Gene3D" id="3.40.50.300">
    <property type="entry name" value="P-loop containing nucleotide triphosphate hydrolases"/>
    <property type="match status" value="1"/>
</dbReference>
<dbReference type="EC" id="2.7.10.2" evidence="4"/>
<evidence type="ECO:0000256" key="2">
    <source>
        <dbReference type="ARBA" id="ARBA00007316"/>
    </source>
</evidence>
<keyword evidence="8 16" id="KW-0812">Transmembrane</keyword>
<keyword evidence="5" id="KW-1003">Cell membrane</keyword>
<dbReference type="InterPro" id="IPR003856">
    <property type="entry name" value="LPS_length_determ_N"/>
</dbReference>
<evidence type="ECO:0000259" key="17">
    <source>
        <dbReference type="Pfam" id="PF02706"/>
    </source>
</evidence>
<dbReference type="Pfam" id="PF13614">
    <property type="entry name" value="AAA_31"/>
    <property type="match status" value="1"/>
</dbReference>
<evidence type="ECO:0000256" key="6">
    <source>
        <dbReference type="ARBA" id="ARBA00022519"/>
    </source>
</evidence>
<dbReference type="RefSeq" id="WP_175495743.1">
    <property type="nucleotide sequence ID" value="NZ_FNZQ01000001.1"/>
</dbReference>